<dbReference type="GeneTree" id="ENSGT01090000260384"/>
<dbReference type="GO" id="GO:0007166">
    <property type="term" value="P:cell surface receptor signaling pathway"/>
    <property type="evidence" value="ECO:0007669"/>
    <property type="project" value="TreeGrafter"/>
</dbReference>
<feature type="domain" description="Ig-like" evidence="3">
    <location>
        <begin position="11"/>
        <end position="97"/>
    </location>
</feature>
<dbReference type="FunFam" id="2.60.40.10:FF:001607">
    <property type="entry name" value="Leukocyte immune-type receptor TS32.15 L2.5a"/>
    <property type="match status" value="1"/>
</dbReference>
<dbReference type="Proteomes" id="UP000472265">
    <property type="component" value="Chromosome 10"/>
</dbReference>
<protein>
    <recommendedName>
        <fullName evidence="3">Ig-like domain-containing protein</fullName>
    </recommendedName>
</protein>
<organism evidence="4 5">
    <name type="scientific">Sparus aurata</name>
    <name type="common">Gilthead sea bream</name>
    <dbReference type="NCBI Taxonomy" id="8175"/>
    <lineage>
        <taxon>Eukaryota</taxon>
        <taxon>Metazoa</taxon>
        <taxon>Chordata</taxon>
        <taxon>Craniata</taxon>
        <taxon>Vertebrata</taxon>
        <taxon>Euteleostomi</taxon>
        <taxon>Actinopterygii</taxon>
        <taxon>Neopterygii</taxon>
        <taxon>Teleostei</taxon>
        <taxon>Neoteleostei</taxon>
        <taxon>Acanthomorphata</taxon>
        <taxon>Eupercaria</taxon>
        <taxon>Spariformes</taxon>
        <taxon>Sparidae</taxon>
        <taxon>Sparus</taxon>
    </lineage>
</organism>
<dbReference type="GO" id="GO:0004888">
    <property type="term" value="F:transmembrane signaling receptor activity"/>
    <property type="evidence" value="ECO:0007669"/>
    <property type="project" value="TreeGrafter"/>
</dbReference>
<evidence type="ECO:0000313" key="5">
    <source>
        <dbReference type="Proteomes" id="UP000472265"/>
    </source>
</evidence>
<dbReference type="InParanoid" id="A0A671URH6"/>
<keyword evidence="5" id="KW-1185">Reference proteome</keyword>
<dbReference type="AlphaFoldDB" id="A0A671URH6"/>
<dbReference type="PROSITE" id="PS50835">
    <property type="entry name" value="IG_LIKE"/>
    <property type="match status" value="1"/>
</dbReference>
<dbReference type="InterPro" id="IPR050488">
    <property type="entry name" value="Ig_Fc_receptor"/>
</dbReference>
<reference evidence="4" key="1">
    <citation type="submission" date="2021-04" db="EMBL/GenBank/DDBJ databases">
        <authorList>
            <consortium name="Wellcome Sanger Institute Data Sharing"/>
        </authorList>
    </citation>
    <scope>NUCLEOTIDE SEQUENCE [LARGE SCALE GENOMIC DNA]</scope>
</reference>
<dbReference type="GO" id="GO:0006955">
    <property type="term" value="P:immune response"/>
    <property type="evidence" value="ECO:0007669"/>
    <property type="project" value="TreeGrafter"/>
</dbReference>
<evidence type="ECO:0000256" key="1">
    <source>
        <dbReference type="ARBA" id="ARBA00022729"/>
    </source>
</evidence>
<evidence type="ECO:0000256" key="2">
    <source>
        <dbReference type="ARBA" id="ARBA00023157"/>
    </source>
</evidence>
<dbReference type="InterPro" id="IPR013783">
    <property type="entry name" value="Ig-like_fold"/>
</dbReference>
<dbReference type="Pfam" id="PF13927">
    <property type="entry name" value="Ig_3"/>
    <property type="match status" value="1"/>
</dbReference>
<reference evidence="4" key="3">
    <citation type="submission" date="2025-09" db="UniProtKB">
        <authorList>
            <consortium name="Ensembl"/>
        </authorList>
    </citation>
    <scope>IDENTIFICATION</scope>
</reference>
<keyword evidence="1" id="KW-0732">Signal</keyword>
<dbReference type="InterPro" id="IPR003599">
    <property type="entry name" value="Ig_sub"/>
</dbReference>
<evidence type="ECO:0000259" key="3">
    <source>
        <dbReference type="PROSITE" id="PS50835"/>
    </source>
</evidence>
<dbReference type="GO" id="GO:0009897">
    <property type="term" value="C:external side of plasma membrane"/>
    <property type="evidence" value="ECO:0007669"/>
    <property type="project" value="TreeGrafter"/>
</dbReference>
<dbReference type="SMART" id="SM00409">
    <property type="entry name" value="IG"/>
    <property type="match status" value="1"/>
</dbReference>
<dbReference type="SUPFAM" id="SSF48726">
    <property type="entry name" value="Immunoglobulin"/>
    <property type="match status" value="1"/>
</dbReference>
<dbReference type="InterPro" id="IPR036179">
    <property type="entry name" value="Ig-like_dom_sf"/>
</dbReference>
<reference evidence="4" key="2">
    <citation type="submission" date="2025-08" db="UniProtKB">
        <authorList>
            <consortium name="Ensembl"/>
        </authorList>
    </citation>
    <scope>IDENTIFICATION</scope>
</reference>
<dbReference type="PANTHER" id="PTHR11481">
    <property type="entry name" value="IMMUNOGLOBULIN FC RECEPTOR"/>
    <property type="match status" value="1"/>
</dbReference>
<dbReference type="PANTHER" id="PTHR11481:SF64">
    <property type="entry name" value="FC RECEPTOR-LIKE PROTEIN 4"/>
    <property type="match status" value="1"/>
</dbReference>
<evidence type="ECO:0000313" key="4">
    <source>
        <dbReference type="Ensembl" id="ENSSAUP00010016573.1"/>
    </source>
</evidence>
<dbReference type="Ensembl" id="ENSSAUT00010017542.1">
    <property type="protein sequence ID" value="ENSSAUP00010016573.1"/>
    <property type="gene ID" value="ENSSAUG00010007618.1"/>
</dbReference>
<proteinExistence type="predicted"/>
<name>A0A671URH6_SPAAU</name>
<keyword evidence="2" id="KW-1015">Disulfide bond</keyword>
<accession>A0A671URH6</accession>
<sequence length="106" mass="12272">HSSSLSCLTVPNKAVVTLQPNWSEIYRGETITLRCEIKDGGDTEWEYEWSPDNLNRPSTYNNYRIISVTRAHSGEYRCRGRRDSYSSTEWSDVIKLTISCKLDYLS</sequence>
<dbReference type="OMA" id="TEWNTTK"/>
<dbReference type="Gene3D" id="2.60.40.10">
    <property type="entry name" value="Immunoglobulins"/>
    <property type="match status" value="1"/>
</dbReference>
<dbReference type="InterPro" id="IPR007110">
    <property type="entry name" value="Ig-like_dom"/>
</dbReference>